<dbReference type="EMBL" id="JAPQKN010000006">
    <property type="protein sequence ID" value="KAJ5157348.1"/>
    <property type="molecule type" value="Genomic_DNA"/>
</dbReference>
<dbReference type="RefSeq" id="XP_056540337.1">
    <property type="nucleotide sequence ID" value="XM_056690572.1"/>
</dbReference>
<evidence type="ECO:0000256" key="1">
    <source>
        <dbReference type="SAM" id="MobiDB-lite"/>
    </source>
</evidence>
<accession>A0A9W9LIJ9</accession>
<reference evidence="2" key="1">
    <citation type="submission" date="2022-11" db="EMBL/GenBank/DDBJ databases">
        <authorList>
            <person name="Petersen C."/>
        </authorList>
    </citation>
    <scope>NUCLEOTIDE SEQUENCE</scope>
    <source>
        <strain evidence="2">IBT 26290</strain>
    </source>
</reference>
<dbReference type="Proteomes" id="UP001149163">
    <property type="component" value="Unassembled WGS sequence"/>
</dbReference>
<reference evidence="2" key="2">
    <citation type="journal article" date="2023" name="IMA Fungus">
        <title>Comparative genomic study of the Penicillium genus elucidates a diverse pangenome and 15 lateral gene transfer events.</title>
        <authorList>
            <person name="Petersen C."/>
            <person name="Sorensen T."/>
            <person name="Nielsen M.R."/>
            <person name="Sondergaard T.E."/>
            <person name="Sorensen J.L."/>
            <person name="Fitzpatrick D.A."/>
            <person name="Frisvad J.C."/>
            <person name="Nielsen K.L."/>
        </authorList>
    </citation>
    <scope>NUCLEOTIDE SEQUENCE</scope>
    <source>
        <strain evidence="2">IBT 26290</strain>
    </source>
</reference>
<gene>
    <name evidence="2" type="ORF">N7482_008448</name>
</gene>
<keyword evidence="3" id="KW-1185">Reference proteome</keyword>
<name>A0A9W9LIJ9_9EURO</name>
<evidence type="ECO:0000313" key="2">
    <source>
        <dbReference type="EMBL" id="KAJ5157348.1"/>
    </source>
</evidence>
<comment type="caution">
    <text evidence="2">The sequence shown here is derived from an EMBL/GenBank/DDBJ whole genome shotgun (WGS) entry which is preliminary data.</text>
</comment>
<organism evidence="2 3">
    <name type="scientific">Penicillium canariense</name>
    <dbReference type="NCBI Taxonomy" id="189055"/>
    <lineage>
        <taxon>Eukaryota</taxon>
        <taxon>Fungi</taxon>
        <taxon>Dikarya</taxon>
        <taxon>Ascomycota</taxon>
        <taxon>Pezizomycotina</taxon>
        <taxon>Eurotiomycetes</taxon>
        <taxon>Eurotiomycetidae</taxon>
        <taxon>Eurotiales</taxon>
        <taxon>Aspergillaceae</taxon>
        <taxon>Penicillium</taxon>
    </lineage>
</organism>
<feature type="region of interest" description="Disordered" evidence="1">
    <location>
        <begin position="1"/>
        <end position="24"/>
    </location>
</feature>
<protein>
    <submittedName>
        <fullName evidence="2">Uncharacterized protein</fullName>
    </submittedName>
</protein>
<sequence length="209" mass="22298">MDPGDAPGGADRPANPRSPISTLLQAQDPYIENMSTTYARSYGGLSPIPLPLLRTRNESPAPQAATLCWSVAHLTDRPHHNPSGVSQTLCKRYHTPPSHLPSAISHLHRKSKLKSPCRSRTHPLIPPITLSPEALAPALLVATRTQGRQTHKAAAPTTRCPAHPCLTPVTFELQRRSSRGAGGGFFSRLIGLPGGVGWGTSTPASRELG</sequence>
<dbReference type="GeneID" id="81429748"/>
<evidence type="ECO:0000313" key="3">
    <source>
        <dbReference type="Proteomes" id="UP001149163"/>
    </source>
</evidence>
<proteinExistence type="predicted"/>
<dbReference type="AlphaFoldDB" id="A0A9W9LIJ9"/>